<accession>A0A9P7JTZ4</accession>
<dbReference type="OrthoDB" id="10343018at2759"/>
<organism evidence="1 2">
    <name type="scientific">Suillus discolor</name>
    <dbReference type="NCBI Taxonomy" id="1912936"/>
    <lineage>
        <taxon>Eukaryota</taxon>
        <taxon>Fungi</taxon>
        <taxon>Dikarya</taxon>
        <taxon>Basidiomycota</taxon>
        <taxon>Agaricomycotina</taxon>
        <taxon>Agaricomycetes</taxon>
        <taxon>Agaricomycetidae</taxon>
        <taxon>Boletales</taxon>
        <taxon>Suillineae</taxon>
        <taxon>Suillaceae</taxon>
        <taxon>Suillus</taxon>
    </lineage>
</organism>
<reference evidence="1" key="1">
    <citation type="journal article" date="2020" name="New Phytol.">
        <title>Comparative genomics reveals dynamic genome evolution in host specialist ectomycorrhizal fungi.</title>
        <authorList>
            <person name="Lofgren L.A."/>
            <person name="Nguyen N.H."/>
            <person name="Vilgalys R."/>
            <person name="Ruytinx J."/>
            <person name="Liao H.L."/>
            <person name="Branco S."/>
            <person name="Kuo A."/>
            <person name="LaButti K."/>
            <person name="Lipzen A."/>
            <person name="Andreopoulos W."/>
            <person name="Pangilinan J."/>
            <person name="Riley R."/>
            <person name="Hundley H."/>
            <person name="Na H."/>
            <person name="Barry K."/>
            <person name="Grigoriev I.V."/>
            <person name="Stajich J.E."/>
            <person name="Kennedy P.G."/>
        </authorList>
    </citation>
    <scope>NUCLEOTIDE SEQUENCE</scope>
    <source>
        <strain evidence="1">FC423</strain>
    </source>
</reference>
<proteinExistence type="predicted"/>
<evidence type="ECO:0000313" key="2">
    <source>
        <dbReference type="Proteomes" id="UP000823399"/>
    </source>
</evidence>
<dbReference type="EMBL" id="JABBWM010000029">
    <property type="protein sequence ID" value="KAG2108048.1"/>
    <property type="molecule type" value="Genomic_DNA"/>
</dbReference>
<protein>
    <submittedName>
        <fullName evidence="1">Uncharacterized protein</fullName>
    </submittedName>
</protein>
<feature type="non-terminal residue" evidence="1">
    <location>
        <position position="1"/>
    </location>
</feature>
<evidence type="ECO:0000313" key="1">
    <source>
        <dbReference type="EMBL" id="KAG2108048.1"/>
    </source>
</evidence>
<dbReference type="RefSeq" id="XP_041292646.1">
    <property type="nucleotide sequence ID" value="XM_041431391.1"/>
</dbReference>
<sequence>RIDLPPRSTWRNYFSTTGMAFKSRISIANPETAALVADSFVPSGSKDKVIVEAYLGRGVLTRALMQLPKKRIRKSLRT</sequence>
<name>A0A9P7JTZ4_9AGAM</name>
<gene>
    <name evidence="1" type="ORF">F5147DRAFT_577351</name>
</gene>
<comment type="caution">
    <text evidence="1">The sequence shown here is derived from an EMBL/GenBank/DDBJ whole genome shotgun (WGS) entry which is preliminary data.</text>
</comment>
<keyword evidence="2" id="KW-1185">Reference proteome</keyword>
<dbReference type="Proteomes" id="UP000823399">
    <property type="component" value="Unassembled WGS sequence"/>
</dbReference>
<dbReference type="GeneID" id="64693650"/>
<dbReference type="InterPro" id="IPR029063">
    <property type="entry name" value="SAM-dependent_MTases_sf"/>
</dbReference>
<dbReference type="AlphaFoldDB" id="A0A9P7JTZ4"/>
<dbReference type="Gene3D" id="3.40.50.150">
    <property type="entry name" value="Vaccinia Virus protein VP39"/>
    <property type="match status" value="1"/>
</dbReference>